<feature type="region of interest" description="Disordered" evidence="1">
    <location>
        <begin position="1"/>
        <end position="88"/>
    </location>
</feature>
<feature type="compositionally biased region" description="Acidic residues" evidence="1">
    <location>
        <begin position="78"/>
        <end position="88"/>
    </location>
</feature>
<gene>
    <name evidence="2" type="ORF">JEQ12_013965</name>
</gene>
<protein>
    <submittedName>
        <fullName evidence="2">Uncharacterized protein</fullName>
    </submittedName>
</protein>
<evidence type="ECO:0000313" key="2">
    <source>
        <dbReference type="EMBL" id="KAG5211536.1"/>
    </source>
</evidence>
<organism evidence="2 3">
    <name type="scientific">Ovis aries</name>
    <name type="common">Sheep</name>
    <dbReference type="NCBI Taxonomy" id="9940"/>
    <lineage>
        <taxon>Eukaryota</taxon>
        <taxon>Metazoa</taxon>
        <taxon>Chordata</taxon>
        <taxon>Craniata</taxon>
        <taxon>Vertebrata</taxon>
        <taxon>Euteleostomi</taxon>
        <taxon>Mammalia</taxon>
        <taxon>Eutheria</taxon>
        <taxon>Laurasiatheria</taxon>
        <taxon>Artiodactyla</taxon>
        <taxon>Ruminantia</taxon>
        <taxon>Pecora</taxon>
        <taxon>Bovidae</taxon>
        <taxon>Caprinae</taxon>
        <taxon>Ovis</taxon>
    </lineage>
</organism>
<evidence type="ECO:0000256" key="1">
    <source>
        <dbReference type="SAM" id="MobiDB-lite"/>
    </source>
</evidence>
<feature type="compositionally biased region" description="Basic and acidic residues" evidence="1">
    <location>
        <begin position="1"/>
        <end position="14"/>
    </location>
</feature>
<dbReference type="Proteomes" id="UP000664991">
    <property type="component" value="Unassembled WGS sequence"/>
</dbReference>
<name>A0A836D3F1_SHEEP</name>
<sequence>MFKKSKPESKEKNMSKPRLKAAVMPSPVKGKEKVDFPTASKPSNEKIPFPKEEDEESESPLEKKMSLSLPPEKSGDEGCGDEAQSGED</sequence>
<dbReference type="EMBL" id="JAEMGP010000003">
    <property type="protein sequence ID" value="KAG5211536.1"/>
    <property type="molecule type" value="Genomic_DNA"/>
</dbReference>
<evidence type="ECO:0000313" key="3">
    <source>
        <dbReference type="Proteomes" id="UP000664991"/>
    </source>
</evidence>
<comment type="caution">
    <text evidence="2">The sequence shown here is derived from an EMBL/GenBank/DDBJ whole genome shotgun (WGS) entry which is preliminary data.</text>
</comment>
<reference evidence="2 3" key="1">
    <citation type="submission" date="2020-12" db="EMBL/GenBank/DDBJ databases">
        <title>De novo assembly of Tibetan sheep genome.</title>
        <authorList>
            <person name="Li X."/>
        </authorList>
    </citation>
    <scope>NUCLEOTIDE SEQUENCE [LARGE SCALE GENOMIC DNA]</scope>
    <source>
        <tissue evidence="2">Heart</tissue>
    </source>
</reference>
<accession>A0A836D3F1</accession>
<proteinExistence type="predicted"/>
<dbReference type="AlphaFoldDB" id="A0A836D3F1"/>